<evidence type="ECO:0000256" key="1">
    <source>
        <dbReference type="ARBA" id="ARBA00000085"/>
    </source>
</evidence>
<evidence type="ECO:0000256" key="13">
    <source>
        <dbReference type="ARBA" id="ARBA00043094"/>
    </source>
</evidence>
<dbReference type="PRINTS" id="PR00344">
    <property type="entry name" value="BCTRLSENSOR"/>
</dbReference>
<evidence type="ECO:0000256" key="2">
    <source>
        <dbReference type="ARBA" id="ARBA00012438"/>
    </source>
</evidence>
<dbReference type="Pfam" id="PF02518">
    <property type="entry name" value="HATPase_c"/>
    <property type="match status" value="1"/>
</dbReference>
<evidence type="ECO:0000256" key="7">
    <source>
        <dbReference type="ARBA" id="ARBA00022840"/>
    </source>
</evidence>
<dbReference type="Pfam" id="PF00512">
    <property type="entry name" value="HisKA"/>
    <property type="match status" value="1"/>
</dbReference>
<keyword evidence="5" id="KW-0547">Nucleotide-binding</keyword>
<dbReference type="InterPro" id="IPR035965">
    <property type="entry name" value="PAS-like_dom_sf"/>
</dbReference>
<comment type="function">
    <text evidence="10">Member of the two-component regulatory system NtrB/NtrC, which controls expression of the nitrogen-regulated (ntr) genes in response to nitrogen limitation. Under conditions of nitrogen limitation, NtrB autophosphorylates and transfers the phosphoryl group to NtrC. In the presence of nitrogen, acts as a phosphatase that dephosphorylates and inactivates NtrC.</text>
</comment>
<dbReference type="InterPro" id="IPR000014">
    <property type="entry name" value="PAS"/>
</dbReference>
<organism evidence="16 17">
    <name type="scientific">Acidithiobacillus caldus (strain ATCC 51756 / DSM 8584 / KU)</name>
    <dbReference type="NCBI Taxonomy" id="637389"/>
    <lineage>
        <taxon>Bacteria</taxon>
        <taxon>Pseudomonadati</taxon>
        <taxon>Pseudomonadota</taxon>
        <taxon>Acidithiobacillia</taxon>
        <taxon>Acidithiobacillales</taxon>
        <taxon>Acidithiobacillaceae</taxon>
        <taxon>Acidithiobacillus</taxon>
    </lineage>
</organism>
<dbReference type="InterPro" id="IPR003594">
    <property type="entry name" value="HATPase_dom"/>
</dbReference>
<dbReference type="CDD" id="cd00130">
    <property type="entry name" value="PAS"/>
    <property type="match status" value="1"/>
</dbReference>
<dbReference type="InterPro" id="IPR013656">
    <property type="entry name" value="PAS_4"/>
</dbReference>
<feature type="domain" description="Histidine kinase" evidence="14">
    <location>
        <begin position="148"/>
        <end position="360"/>
    </location>
</feature>
<dbReference type="InterPro" id="IPR005467">
    <property type="entry name" value="His_kinase_dom"/>
</dbReference>
<dbReference type="Gene3D" id="1.10.287.130">
    <property type="match status" value="1"/>
</dbReference>
<evidence type="ECO:0000256" key="11">
    <source>
        <dbReference type="ARBA" id="ARBA00039567"/>
    </source>
</evidence>
<dbReference type="SUPFAM" id="SSF55874">
    <property type="entry name" value="ATPase domain of HSP90 chaperone/DNA topoisomerase II/histidine kinase"/>
    <property type="match status" value="1"/>
</dbReference>
<dbReference type="PROSITE" id="PS50112">
    <property type="entry name" value="PAS"/>
    <property type="match status" value="1"/>
</dbReference>
<dbReference type="InterPro" id="IPR004358">
    <property type="entry name" value="Sig_transdc_His_kin-like_C"/>
</dbReference>
<dbReference type="eggNOG" id="COG3852">
    <property type="taxonomic scope" value="Bacteria"/>
</dbReference>
<evidence type="ECO:0000256" key="3">
    <source>
        <dbReference type="ARBA" id="ARBA00022553"/>
    </source>
</evidence>
<evidence type="ECO:0000256" key="10">
    <source>
        <dbReference type="ARBA" id="ARBA00037696"/>
    </source>
</evidence>
<keyword evidence="7" id="KW-0067">ATP-binding</keyword>
<dbReference type="InterPro" id="IPR003661">
    <property type="entry name" value="HisK_dim/P_dom"/>
</dbReference>
<evidence type="ECO:0000313" key="16">
    <source>
        <dbReference type="EMBL" id="AIA55555.1"/>
    </source>
</evidence>
<keyword evidence="9" id="KW-0535">Nitrogen fixation</keyword>
<dbReference type="Proteomes" id="UP000005522">
    <property type="component" value="Chromosome"/>
</dbReference>
<dbReference type="CDD" id="cd00082">
    <property type="entry name" value="HisKA"/>
    <property type="match status" value="1"/>
</dbReference>
<dbReference type="InterPro" id="IPR036890">
    <property type="entry name" value="HATPase_C_sf"/>
</dbReference>
<dbReference type="Gene3D" id="3.30.565.10">
    <property type="entry name" value="Histidine kinase-like ATPase, C-terminal domain"/>
    <property type="match status" value="1"/>
</dbReference>
<dbReference type="HOGENOM" id="CLU_000445_114_39_6"/>
<dbReference type="PROSITE" id="PS50109">
    <property type="entry name" value="HIS_KIN"/>
    <property type="match status" value="1"/>
</dbReference>
<dbReference type="PANTHER" id="PTHR43065:SF16">
    <property type="entry name" value="SENSORY HISTIDINE KINASE_PHOSPHATASE NTRB"/>
    <property type="match status" value="1"/>
</dbReference>
<dbReference type="SUPFAM" id="SSF55785">
    <property type="entry name" value="PYP-like sensor domain (PAS domain)"/>
    <property type="match status" value="1"/>
</dbReference>
<evidence type="ECO:0000259" key="15">
    <source>
        <dbReference type="PROSITE" id="PS50112"/>
    </source>
</evidence>
<sequence>MDYRAILTSPRSGSTLTGAGLIEALDSGVVHLDEDRRILYLNPAAEHLLKVSLSQARGRAYAELCVPEGPEGLDTMLDAAVASGRIQYRRALPLHRVDGDLVVLDMVISALEGSGWLIELRSVELSLRQTEEALQERVYLSAQEMLRGLAHEIKNPLGGLRGAAQLLDAELPRADLREYTRIILHEVDRLRGLVDRLRGPAGAPVLQSVNIHAVLEHCRRLLQTDLPEGMVLRFDYDPSLPEIQADPGQLVQVFLNLLRNAEQAVQGRGQVLLRTRIERQVPWMQRIHSLAVRVDVVDDGPGIPADFLPRIFLPLITTRPEGMGMGLAIVQGIVRAHGGAVHCRSRPGETVFSVWFPLERRP</sequence>
<dbReference type="SMART" id="SM00388">
    <property type="entry name" value="HisKA"/>
    <property type="match status" value="1"/>
</dbReference>
<reference evidence="16 17" key="1">
    <citation type="journal article" date="2009" name="J. Bacteriol.">
        <title>Draft genome sequence of the extremely acidophilic bacterium Acidithiobacillus caldus ATCC 51756 reveals metabolic versatility in the genus Acidithiobacillus.</title>
        <authorList>
            <person name="Valdes J."/>
            <person name="Quatrini R."/>
            <person name="Hallberg K."/>
            <person name="Dopson M."/>
            <person name="Valenzuela P.D."/>
            <person name="Holmes D.S."/>
        </authorList>
    </citation>
    <scope>NUCLEOTIDE SEQUENCE [LARGE SCALE GENOMIC DNA]</scope>
    <source>
        <strain evidence="17">ATCC 51756 / DSM 8584 / KU</strain>
    </source>
</reference>
<evidence type="ECO:0000256" key="12">
    <source>
        <dbReference type="ARBA" id="ARBA00042313"/>
    </source>
</evidence>
<dbReference type="SUPFAM" id="SSF47384">
    <property type="entry name" value="Homodimeric domain of signal transducing histidine kinase"/>
    <property type="match status" value="1"/>
</dbReference>
<evidence type="ECO:0000256" key="9">
    <source>
        <dbReference type="ARBA" id="ARBA00023231"/>
    </source>
</evidence>
<dbReference type="PANTHER" id="PTHR43065">
    <property type="entry name" value="SENSOR HISTIDINE KINASE"/>
    <property type="match status" value="1"/>
</dbReference>
<dbReference type="GO" id="GO:0000155">
    <property type="term" value="F:phosphorelay sensor kinase activity"/>
    <property type="evidence" value="ECO:0007669"/>
    <property type="project" value="InterPro"/>
</dbReference>
<dbReference type="InterPro" id="IPR036097">
    <property type="entry name" value="HisK_dim/P_sf"/>
</dbReference>
<dbReference type="Pfam" id="PF08448">
    <property type="entry name" value="PAS_4"/>
    <property type="match status" value="1"/>
</dbReference>
<evidence type="ECO:0000259" key="14">
    <source>
        <dbReference type="PROSITE" id="PS50109"/>
    </source>
</evidence>
<evidence type="ECO:0000313" key="17">
    <source>
        <dbReference type="Proteomes" id="UP000005522"/>
    </source>
</evidence>
<keyword evidence="3" id="KW-0597">Phosphoprotein</keyword>
<accession>A0A059ZVB3</accession>
<dbReference type="GO" id="GO:0005524">
    <property type="term" value="F:ATP binding"/>
    <property type="evidence" value="ECO:0007669"/>
    <property type="project" value="UniProtKB-KW"/>
</dbReference>
<dbReference type="RefSeq" id="WP_004872130.1">
    <property type="nucleotide sequence ID" value="NZ_CP005986.1"/>
</dbReference>
<dbReference type="SMART" id="SM00387">
    <property type="entry name" value="HATPase_c"/>
    <property type="match status" value="1"/>
</dbReference>
<proteinExistence type="predicted"/>
<feature type="domain" description="PAS" evidence="15">
    <location>
        <begin position="21"/>
        <end position="84"/>
    </location>
</feature>
<protein>
    <recommendedName>
        <fullName evidence="11">Sensory histidine kinase/phosphatase NtrB</fullName>
        <ecNumber evidence="2">2.7.13.3</ecNumber>
    </recommendedName>
    <alternativeName>
        <fullName evidence="12">Nitrogen regulation protein NR(II)</fullName>
    </alternativeName>
    <alternativeName>
        <fullName evidence="13">Nitrogen regulator II</fullName>
    </alternativeName>
</protein>
<comment type="catalytic activity">
    <reaction evidence="1">
        <text>ATP + protein L-histidine = ADP + protein N-phospho-L-histidine.</text>
        <dbReference type="EC" id="2.7.13.3"/>
    </reaction>
</comment>
<keyword evidence="6" id="KW-0418">Kinase</keyword>
<dbReference type="NCBIfam" id="NF008293">
    <property type="entry name" value="PRK11073.1"/>
    <property type="match status" value="1"/>
</dbReference>
<dbReference type="AlphaFoldDB" id="A0A059ZVB3"/>
<evidence type="ECO:0000256" key="5">
    <source>
        <dbReference type="ARBA" id="ARBA00022741"/>
    </source>
</evidence>
<evidence type="ECO:0000256" key="8">
    <source>
        <dbReference type="ARBA" id="ARBA00023012"/>
    </source>
</evidence>
<gene>
    <name evidence="16" type="ORF">Acaty_c1695</name>
</gene>
<dbReference type="KEGG" id="acz:Acaty_c1695"/>
<dbReference type="EC" id="2.7.13.3" evidence="2"/>
<keyword evidence="4 16" id="KW-0808">Transferase</keyword>
<evidence type="ECO:0000256" key="6">
    <source>
        <dbReference type="ARBA" id="ARBA00022777"/>
    </source>
</evidence>
<keyword evidence="8" id="KW-0902">Two-component regulatory system</keyword>
<evidence type="ECO:0000256" key="4">
    <source>
        <dbReference type="ARBA" id="ARBA00022679"/>
    </source>
</evidence>
<name>A0A059ZVB3_ACICK</name>
<dbReference type="EMBL" id="CP005986">
    <property type="protein sequence ID" value="AIA55555.1"/>
    <property type="molecule type" value="Genomic_DNA"/>
</dbReference>
<dbReference type="Gene3D" id="3.30.450.20">
    <property type="entry name" value="PAS domain"/>
    <property type="match status" value="1"/>
</dbReference>
<dbReference type="SMART" id="SM00091">
    <property type="entry name" value="PAS"/>
    <property type="match status" value="1"/>
</dbReference>